<dbReference type="Pfam" id="PF08565">
    <property type="entry name" value="CDC37_M"/>
    <property type="match status" value="1"/>
</dbReference>
<proteinExistence type="predicted"/>
<dbReference type="InterPro" id="IPR013873">
    <property type="entry name" value="Cdc37_C"/>
</dbReference>
<reference evidence="2" key="2">
    <citation type="submission" date="2023-05" db="EMBL/GenBank/DDBJ databases">
        <authorList>
            <consortium name="Lawrence Berkeley National Laboratory"/>
            <person name="Steindorff A."/>
            <person name="Hensen N."/>
            <person name="Bonometti L."/>
            <person name="Westerberg I."/>
            <person name="Brannstrom I.O."/>
            <person name="Guillou S."/>
            <person name="Cros-Aarteil S."/>
            <person name="Calhoun S."/>
            <person name="Haridas S."/>
            <person name="Kuo A."/>
            <person name="Mondo S."/>
            <person name="Pangilinan J."/>
            <person name="Riley R."/>
            <person name="Labutti K."/>
            <person name="Andreopoulos B."/>
            <person name="Lipzen A."/>
            <person name="Chen C."/>
            <person name="Yanf M."/>
            <person name="Daum C."/>
            <person name="Ng V."/>
            <person name="Clum A."/>
            <person name="Ohm R."/>
            <person name="Martin F."/>
            <person name="Silar P."/>
            <person name="Natvig D."/>
            <person name="Lalanne C."/>
            <person name="Gautier V."/>
            <person name="Ament-Velasquez S.L."/>
            <person name="Kruys A."/>
            <person name="Hutchinson M.I."/>
            <person name="Powell A.J."/>
            <person name="Barry K."/>
            <person name="Miller A.N."/>
            <person name="Grigoriev I.V."/>
            <person name="Debuchy R."/>
            <person name="Gladieux P."/>
            <person name="Thoren M.H."/>
            <person name="Johannesson H."/>
        </authorList>
    </citation>
    <scope>NUCLEOTIDE SEQUENCE</scope>
    <source>
        <strain evidence="2">CBS 538.74</strain>
    </source>
</reference>
<feature type="non-terminal residue" evidence="2">
    <location>
        <position position="1"/>
    </location>
</feature>
<feature type="domain" description="Cdc37 C-terminal" evidence="1">
    <location>
        <begin position="108"/>
        <end position="176"/>
    </location>
</feature>
<dbReference type="EMBL" id="MU857091">
    <property type="protein sequence ID" value="KAK4150168.1"/>
    <property type="molecule type" value="Genomic_DNA"/>
</dbReference>
<comment type="caution">
    <text evidence="2">The sequence shown here is derived from an EMBL/GenBank/DDBJ whole genome shotgun (WGS) entry which is preliminary data.</text>
</comment>
<dbReference type="AlphaFoldDB" id="A0AAN6VEU9"/>
<dbReference type="Proteomes" id="UP001302745">
    <property type="component" value="Unassembled WGS sequence"/>
</dbReference>
<sequence>EADGLLVQAYFTLLNHQDENRAWRYVHQAPGLIQYCLEGERDDLAGFFEYLVTDQAREVLEQDVARTFQQLKAMATRDAEQVRLVGEAPRVVEQFQLYSKDGNSSVSIQVPPAGSEARATFEAFAPGMRAALESGSLDAVNTVLGEMEVGEAENLVGLLTEVSSLPGLLVLRWRPS</sequence>
<dbReference type="SUPFAM" id="SSF101391">
    <property type="entry name" value="Hsp90 co-chaperone CDC37"/>
    <property type="match status" value="1"/>
</dbReference>
<evidence type="ECO:0000313" key="2">
    <source>
        <dbReference type="EMBL" id="KAK4150168.1"/>
    </source>
</evidence>
<dbReference type="SMART" id="SM01069">
    <property type="entry name" value="CDC37_C"/>
    <property type="match status" value="1"/>
</dbReference>
<organism evidence="2 3">
    <name type="scientific">Chaetomidium leptoderma</name>
    <dbReference type="NCBI Taxonomy" id="669021"/>
    <lineage>
        <taxon>Eukaryota</taxon>
        <taxon>Fungi</taxon>
        <taxon>Dikarya</taxon>
        <taxon>Ascomycota</taxon>
        <taxon>Pezizomycotina</taxon>
        <taxon>Sordariomycetes</taxon>
        <taxon>Sordariomycetidae</taxon>
        <taxon>Sordariales</taxon>
        <taxon>Chaetomiaceae</taxon>
        <taxon>Chaetomidium</taxon>
    </lineage>
</organism>
<evidence type="ECO:0000313" key="3">
    <source>
        <dbReference type="Proteomes" id="UP001302745"/>
    </source>
</evidence>
<dbReference type="Pfam" id="PF08564">
    <property type="entry name" value="CDC37_C"/>
    <property type="match status" value="1"/>
</dbReference>
<protein>
    <recommendedName>
        <fullName evidence="1">Cdc37 C-terminal domain-containing protein</fullName>
    </recommendedName>
</protein>
<dbReference type="InterPro" id="IPR013874">
    <property type="entry name" value="Cdc37_Hsp90-bd"/>
</dbReference>
<evidence type="ECO:0000259" key="1">
    <source>
        <dbReference type="SMART" id="SM01069"/>
    </source>
</evidence>
<reference evidence="2" key="1">
    <citation type="journal article" date="2023" name="Mol. Phylogenet. Evol.">
        <title>Genome-scale phylogeny and comparative genomics of the fungal order Sordariales.</title>
        <authorList>
            <person name="Hensen N."/>
            <person name="Bonometti L."/>
            <person name="Westerberg I."/>
            <person name="Brannstrom I.O."/>
            <person name="Guillou S."/>
            <person name="Cros-Aarteil S."/>
            <person name="Calhoun S."/>
            <person name="Haridas S."/>
            <person name="Kuo A."/>
            <person name="Mondo S."/>
            <person name="Pangilinan J."/>
            <person name="Riley R."/>
            <person name="LaButti K."/>
            <person name="Andreopoulos B."/>
            <person name="Lipzen A."/>
            <person name="Chen C."/>
            <person name="Yan M."/>
            <person name="Daum C."/>
            <person name="Ng V."/>
            <person name="Clum A."/>
            <person name="Steindorff A."/>
            <person name="Ohm R.A."/>
            <person name="Martin F."/>
            <person name="Silar P."/>
            <person name="Natvig D.O."/>
            <person name="Lalanne C."/>
            <person name="Gautier V."/>
            <person name="Ament-Velasquez S.L."/>
            <person name="Kruys A."/>
            <person name="Hutchinson M.I."/>
            <person name="Powell A.J."/>
            <person name="Barry K."/>
            <person name="Miller A.N."/>
            <person name="Grigoriev I.V."/>
            <person name="Debuchy R."/>
            <person name="Gladieux P."/>
            <person name="Hiltunen Thoren M."/>
            <person name="Johannesson H."/>
        </authorList>
    </citation>
    <scope>NUCLEOTIDE SEQUENCE</scope>
    <source>
        <strain evidence="2">CBS 538.74</strain>
    </source>
</reference>
<gene>
    <name evidence="2" type="ORF">C8A00DRAFT_18261</name>
</gene>
<name>A0AAN6VEU9_9PEZI</name>
<keyword evidence="3" id="KW-1185">Reference proteome</keyword>
<accession>A0AAN6VEU9</accession>